<keyword evidence="1 7" id="KW-0028">Amino-acid biosynthesis</keyword>
<keyword evidence="6 7" id="KW-0067">ATP-binding</keyword>
<comment type="caution">
    <text evidence="11">The sequence shown here is derived from an EMBL/GenBank/DDBJ whole genome shotgun (WGS) entry which is preliminary data.</text>
</comment>
<evidence type="ECO:0000313" key="11">
    <source>
        <dbReference type="EMBL" id="SES29976.1"/>
    </source>
</evidence>
<dbReference type="HAMAP" id="MF_00384">
    <property type="entry name" value="Homoser_kinase"/>
    <property type="match status" value="1"/>
</dbReference>
<keyword evidence="12" id="KW-1185">Reference proteome</keyword>
<comment type="subcellular location">
    <subcellularLocation>
        <location evidence="7">Cytoplasm</location>
    </subcellularLocation>
</comment>
<dbReference type="STRING" id="1464123.SAMN05444126_12914"/>
<dbReference type="InterPro" id="IPR020568">
    <property type="entry name" value="Ribosomal_Su5_D2-typ_SF"/>
</dbReference>
<dbReference type="PRINTS" id="PR00958">
    <property type="entry name" value="HOMSERKINASE"/>
</dbReference>
<organism evidence="11 12">
    <name type="scientific">Salisediminibacterium halotolerans</name>
    <dbReference type="NCBI Taxonomy" id="517425"/>
    <lineage>
        <taxon>Bacteria</taxon>
        <taxon>Bacillati</taxon>
        <taxon>Bacillota</taxon>
        <taxon>Bacilli</taxon>
        <taxon>Bacillales</taxon>
        <taxon>Bacillaceae</taxon>
        <taxon>Salisediminibacterium</taxon>
    </lineage>
</organism>
<protein>
    <recommendedName>
        <fullName evidence="7 8">Homoserine kinase</fullName>
        <shortName evidence="7">HK</shortName>
        <shortName evidence="7">HSK</shortName>
        <ecNumber evidence="7 8">2.7.1.39</ecNumber>
    </recommendedName>
</protein>
<dbReference type="InterPro" id="IPR013750">
    <property type="entry name" value="GHMP_kinase_C_dom"/>
</dbReference>
<evidence type="ECO:0000256" key="1">
    <source>
        <dbReference type="ARBA" id="ARBA00022605"/>
    </source>
</evidence>
<gene>
    <name evidence="7" type="primary">thrB</name>
    <name evidence="11" type="ORF">SAMN05444126_12914</name>
</gene>
<dbReference type="InterPro" id="IPR006204">
    <property type="entry name" value="GHMP_kinase_N_dom"/>
</dbReference>
<feature type="domain" description="GHMP kinase N-terminal" evidence="9">
    <location>
        <begin position="61"/>
        <end position="144"/>
    </location>
</feature>
<dbReference type="Proteomes" id="UP000199318">
    <property type="component" value="Unassembled WGS sequence"/>
</dbReference>
<dbReference type="OrthoDB" id="9769912at2"/>
<sequence length="306" mass="32585">MTAFQPFTIIVPGSTANFGPGFDSVGMAVNRYLTLSVTPADTWHFKPLSGELAGIPDDESNLIYTIAEWIAGEYGKTLPQGARIEMESTIPLSRGFGSSASAIVAGIELADQLLNLALTDEEKTRFASIREGHPDNVAPSVCGGLIIGSHRSDSTDIIKAGIPEASFIAVIPSYEVSTSSSRGTLPETMSHAEAVQASSVSNVLVAAILRNDWALAGKMMAEDHFHRPYRIAHIPEWKKAEDAAAGLPVHGVTLSGAGPIMLFVMPAGEEKEVLTALNQTFPDHAVEEVKPDRQGVRTVPLEAPQT</sequence>
<evidence type="ECO:0000256" key="8">
    <source>
        <dbReference type="NCBIfam" id="TIGR00191"/>
    </source>
</evidence>
<dbReference type="AlphaFoldDB" id="A0A1H9W7N3"/>
<dbReference type="SUPFAM" id="SSF54211">
    <property type="entry name" value="Ribosomal protein S5 domain 2-like"/>
    <property type="match status" value="1"/>
</dbReference>
<dbReference type="GO" id="GO:0004413">
    <property type="term" value="F:homoserine kinase activity"/>
    <property type="evidence" value="ECO:0007669"/>
    <property type="project" value="UniProtKB-UniRule"/>
</dbReference>
<evidence type="ECO:0000256" key="4">
    <source>
        <dbReference type="ARBA" id="ARBA00022741"/>
    </source>
</evidence>
<dbReference type="EC" id="2.7.1.39" evidence="7 8"/>
<dbReference type="Gene3D" id="3.30.230.10">
    <property type="match status" value="1"/>
</dbReference>
<dbReference type="PANTHER" id="PTHR20861:SF1">
    <property type="entry name" value="HOMOSERINE KINASE"/>
    <property type="match status" value="1"/>
</dbReference>
<keyword evidence="5 7" id="KW-0418">Kinase</keyword>
<evidence type="ECO:0000256" key="2">
    <source>
        <dbReference type="ARBA" id="ARBA00022679"/>
    </source>
</evidence>
<comment type="pathway">
    <text evidence="7">Amino-acid biosynthesis; L-threonine biosynthesis; L-threonine from L-aspartate: step 4/5.</text>
</comment>
<dbReference type="Pfam" id="PF00288">
    <property type="entry name" value="GHMP_kinases_N"/>
    <property type="match status" value="1"/>
</dbReference>
<evidence type="ECO:0000256" key="3">
    <source>
        <dbReference type="ARBA" id="ARBA00022697"/>
    </source>
</evidence>
<comment type="function">
    <text evidence="7">Catalyzes the ATP-dependent phosphorylation of L-homoserine to L-homoserine phosphate.</text>
</comment>
<dbReference type="NCBIfam" id="TIGR00191">
    <property type="entry name" value="thrB"/>
    <property type="match status" value="1"/>
</dbReference>
<dbReference type="GO" id="GO:0005524">
    <property type="term" value="F:ATP binding"/>
    <property type="evidence" value="ECO:0007669"/>
    <property type="project" value="UniProtKB-UniRule"/>
</dbReference>
<comment type="similarity">
    <text evidence="7">Belongs to the GHMP kinase family. Homoserine kinase subfamily.</text>
</comment>
<feature type="binding site" evidence="7">
    <location>
        <begin position="91"/>
        <end position="101"/>
    </location>
    <ligand>
        <name>ATP</name>
        <dbReference type="ChEBI" id="CHEBI:30616"/>
    </ligand>
</feature>
<evidence type="ECO:0000256" key="6">
    <source>
        <dbReference type="ARBA" id="ARBA00022840"/>
    </source>
</evidence>
<dbReference type="InterPro" id="IPR000870">
    <property type="entry name" value="Homoserine_kinase"/>
</dbReference>
<comment type="catalytic activity">
    <reaction evidence="7">
        <text>L-homoserine + ATP = O-phospho-L-homoserine + ADP + H(+)</text>
        <dbReference type="Rhea" id="RHEA:13985"/>
        <dbReference type="ChEBI" id="CHEBI:15378"/>
        <dbReference type="ChEBI" id="CHEBI:30616"/>
        <dbReference type="ChEBI" id="CHEBI:57476"/>
        <dbReference type="ChEBI" id="CHEBI:57590"/>
        <dbReference type="ChEBI" id="CHEBI:456216"/>
        <dbReference type="EC" id="2.7.1.39"/>
    </reaction>
</comment>
<evidence type="ECO:0000256" key="7">
    <source>
        <dbReference type="HAMAP-Rule" id="MF_00384"/>
    </source>
</evidence>
<feature type="domain" description="GHMP kinase C-terminal" evidence="10">
    <location>
        <begin position="205"/>
        <end position="282"/>
    </location>
</feature>
<dbReference type="InterPro" id="IPR014721">
    <property type="entry name" value="Ribsml_uS5_D2-typ_fold_subgr"/>
</dbReference>
<keyword evidence="2 7" id="KW-0808">Transferase</keyword>
<dbReference type="RefSeq" id="WP_093074471.1">
    <property type="nucleotide sequence ID" value="NZ_FOGV01000029.1"/>
</dbReference>
<dbReference type="GO" id="GO:0005737">
    <property type="term" value="C:cytoplasm"/>
    <property type="evidence" value="ECO:0007669"/>
    <property type="project" value="UniProtKB-SubCell"/>
</dbReference>
<keyword evidence="4 7" id="KW-0547">Nucleotide-binding</keyword>
<evidence type="ECO:0000313" key="12">
    <source>
        <dbReference type="Proteomes" id="UP000199318"/>
    </source>
</evidence>
<reference evidence="12" key="1">
    <citation type="submission" date="2016-10" db="EMBL/GenBank/DDBJ databases">
        <authorList>
            <person name="de Groot N.N."/>
        </authorList>
    </citation>
    <scope>NUCLEOTIDE SEQUENCE [LARGE SCALE GENOMIC DNA]</scope>
    <source>
        <strain evidence="12">10nlg</strain>
    </source>
</reference>
<proteinExistence type="inferred from homology"/>
<keyword evidence="3 7" id="KW-0791">Threonine biosynthesis</keyword>
<accession>A0A1H9W7N3</accession>
<dbReference type="PIRSF" id="PIRSF000676">
    <property type="entry name" value="Homoser_kin"/>
    <property type="match status" value="1"/>
</dbReference>
<dbReference type="SUPFAM" id="SSF55060">
    <property type="entry name" value="GHMP Kinase, C-terminal domain"/>
    <property type="match status" value="1"/>
</dbReference>
<dbReference type="Gene3D" id="3.30.70.890">
    <property type="entry name" value="GHMP kinase, C-terminal domain"/>
    <property type="match status" value="1"/>
</dbReference>
<dbReference type="InterPro" id="IPR036554">
    <property type="entry name" value="GHMP_kinase_C_sf"/>
</dbReference>
<evidence type="ECO:0000259" key="9">
    <source>
        <dbReference type="Pfam" id="PF00288"/>
    </source>
</evidence>
<dbReference type="UniPathway" id="UPA00050">
    <property type="reaction ID" value="UER00064"/>
</dbReference>
<name>A0A1H9W7N3_9BACI</name>
<dbReference type="PANTHER" id="PTHR20861">
    <property type="entry name" value="HOMOSERINE/4-DIPHOSPHOCYTIDYL-2-C-METHYL-D-ERYTHRITOL KINASE"/>
    <property type="match status" value="1"/>
</dbReference>
<evidence type="ECO:0000256" key="5">
    <source>
        <dbReference type="ARBA" id="ARBA00022777"/>
    </source>
</evidence>
<dbReference type="Pfam" id="PF08544">
    <property type="entry name" value="GHMP_kinases_C"/>
    <property type="match status" value="1"/>
</dbReference>
<evidence type="ECO:0000259" key="10">
    <source>
        <dbReference type="Pfam" id="PF08544"/>
    </source>
</evidence>
<dbReference type="GO" id="GO:0009088">
    <property type="term" value="P:threonine biosynthetic process"/>
    <property type="evidence" value="ECO:0007669"/>
    <property type="project" value="UniProtKB-UniRule"/>
</dbReference>
<keyword evidence="7" id="KW-0963">Cytoplasm</keyword>
<dbReference type="EMBL" id="FOGV01000029">
    <property type="protein sequence ID" value="SES29976.1"/>
    <property type="molecule type" value="Genomic_DNA"/>
</dbReference>